<reference evidence="1" key="1">
    <citation type="submission" date="2023-11" db="EMBL/GenBank/DDBJ databases">
        <authorList>
            <person name="De Vega J J."/>
            <person name="De Vega J J."/>
        </authorList>
    </citation>
    <scope>NUCLEOTIDE SEQUENCE</scope>
</reference>
<dbReference type="EMBL" id="CAVNYO010000405">
    <property type="protein sequence ID" value="CAK5276230.1"/>
    <property type="molecule type" value="Genomic_DNA"/>
</dbReference>
<proteinExistence type="predicted"/>
<dbReference type="Proteomes" id="UP001295794">
    <property type="component" value="Unassembled WGS sequence"/>
</dbReference>
<accession>A0AAD2HJX6</accession>
<evidence type="ECO:0000313" key="2">
    <source>
        <dbReference type="Proteomes" id="UP001295794"/>
    </source>
</evidence>
<keyword evidence="2" id="KW-1185">Reference proteome</keyword>
<name>A0AAD2HJX6_9AGAR</name>
<protein>
    <submittedName>
        <fullName evidence="1">Uncharacterized protein</fullName>
    </submittedName>
</protein>
<comment type="caution">
    <text evidence="1">The sequence shown here is derived from an EMBL/GenBank/DDBJ whole genome shotgun (WGS) entry which is preliminary data.</text>
</comment>
<evidence type="ECO:0000313" key="1">
    <source>
        <dbReference type="EMBL" id="CAK5276230.1"/>
    </source>
</evidence>
<organism evidence="1 2">
    <name type="scientific">Mycena citricolor</name>
    <dbReference type="NCBI Taxonomy" id="2018698"/>
    <lineage>
        <taxon>Eukaryota</taxon>
        <taxon>Fungi</taxon>
        <taxon>Dikarya</taxon>
        <taxon>Basidiomycota</taxon>
        <taxon>Agaricomycotina</taxon>
        <taxon>Agaricomycetes</taxon>
        <taxon>Agaricomycetidae</taxon>
        <taxon>Agaricales</taxon>
        <taxon>Marasmiineae</taxon>
        <taxon>Mycenaceae</taxon>
        <taxon>Mycena</taxon>
    </lineage>
</organism>
<gene>
    <name evidence="1" type="ORF">MYCIT1_LOCUS24344</name>
</gene>
<sequence length="190" mass="21565">MFPLTSSSWADPPVFSSGSADDNARNSVLNSLIASGHATPQGIAEVQDFLRLCPPSRLLEIQDLFDGMKHDLDSDIPHIVHRDPPRGVELYYYDIPDTEIRILYHKMLLPHTTTYANIAFQWQFYIRSSTSQDLDHIPVVELEGSFDGEWDEIVLFLAPPSGVLRINKQHVVRMPNNPTLPSIPLRRLYS</sequence>
<dbReference type="AlphaFoldDB" id="A0AAD2HJX6"/>